<dbReference type="InterPro" id="IPR038765">
    <property type="entry name" value="Papain-like_cys_pep_sf"/>
</dbReference>
<dbReference type="PANTHER" id="PTHR12606">
    <property type="entry name" value="SENTRIN/SUMO-SPECIFIC PROTEASE"/>
    <property type="match status" value="1"/>
</dbReference>
<evidence type="ECO:0000256" key="3">
    <source>
        <dbReference type="ARBA" id="ARBA00022801"/>
    </source>
</evidence>
<evidence type="ECO:0000256" key="2">
    <source>
        <dbReference type="ARBA" id="ARBA00022670"/>
    </source>
</evidence>
<dbReference type="EMBL" id="JASCZI010090909">
    <property type="protein sequence ID" value="MED6147703.1"/>
    <property type="molecule type" value="Genomic_DNA"/>
</dbReference>
<keyword evidence="3" id="KW-0378">Hydrolase</keyword>
<evidence type="ECO:0000256" key="5">
    <source>
        <dbReference type="SAM" id="MobiDB-lite"/>
    </source>
</evidence>
<evidence type="ECO:0000313" key="7">
    <source>
        <dbReference type="EMBL" id="MED6147703.1"/>
    </source>
</evidence>
<dbReference type="SUPFAM" id="SSF54001">
    <property type="entry name" value="Cysteine proteinases"/>
    <property type="match status" value="1"/>
</dbReference>
<keyword evidence="4" id="KW-0788">Thiol protease</keyword>
<comment type="similarity">
    <text evidence="1">Belongs to the peptidase C48 family.</text>
</comment>
<evidence type="ECO:0000259" key="6">
    <source>
        <dbReference type="PROSITE" id="PS50600"/>
    </source>
</evidence>
<organism evidence="7 8">
    <name type="scientific">Stylosanthes scabra</name>
    <dbReference type="NCBI Taxonomy" id="79078"/>
    <lineage>
        <taxon>Eukaryota</taxon>
        <taxon>Viridiplantae</taxon>
        <taxon>Streptophyta</taxon>
        <taxon>Embryophyta</taxon>
        <taxon>Tracheophyta</taxon>
        <taxon>Spermatophyta</taxon>
        <taxon>Magnoliopsida</taxon>
        <taxon>eudicotyledons</taxon>
        <taxon>Gunneridae</taxon>
        <taxon>Pentapetalae</taxon>
        <taxon>rosids</taxon>
        <taxon>fabids</taxon>
        <taxon>Fabales</taxon>
        <taxon>Fabaceae</taxon>
        <taxon>Papilionoideae</taxon>
        <taxon>50 kb inversion clade</taxon>
        <taxon>dalbergioids sensu lato</taxon>
        <taxon>Dalbergieae</taxon>
        <taxon>Pterocarpus clade</taxon>
        <taxon>Stylosanthes</taxon>
    </lineage>
</organism>
<dbReference type="Proteomes" id="UP001341840">
    <property type="component" value="Unassembled WGS sequence"/>
</dbReference>
<sequence>MPHIFSDSPLFRIPVQLPLLTLLSIRSNVLPTQEVIDLSSSPKEDRQQHIVPKEEQDVENSRRSQIISSVLVSIRRNHQTPEPPSFDLGVEPPLLTPQIMDAIDDIDDKLNKNPELLRTPDPLGTFDILADMERRVAIWGTIPKGDNEWLPVFKLKGDKHLEALRYQFKSMAATKYVDIQVVSIMCHILNRTPGERYQNLIYCVPPEILQRMFEKFEHKWRDAKTRKPHEISTLLNIDEYLSFLEKDRLLGRRFLFAPILFSQHWWLYVLDVQKKHLFVLDSKNVVSPTLERTEMSKFASNILDQLLTWAGRGSMYKKWHTCLMPMYINIPQQSNEYNCAIFVMKWMEELDPTILKDCHAGTREHNIPPWNSAQLEKFREKIVSNILLSPENLMRMDVVTEVNEICLIKPSATLRSPFTQLDSADLKTN</sequence>
<gene>
    <name evidence="7" type="ORF">PIB30_046316</name>
</gene>
<protein>
    <recommendedName>
        <fullName evidence="6">Ubiquitin-like protease family profile domain-containing protein</fullName>
    </recommendedName>
</protein>
<dbReference type="PANTHER" id="PTHR12606:SF136">
    <property type="entry name" value="ULP1 PROTEASE FAMILY PROTEIN"/>
    <property type="match status" value="1"/>
</dbReference>
<dbReference type="PROSITE" id="PS50600">
    <property type="entry name" value="ULP_PROTEASE"/>
    <property type="match status" value="1"/>
</dbReference>
<name>A0ABU6TIC7_9FABA</name>
<feature type="region of interest" description="Disordered" evidence="5">
    <location>
        <begin position="36"/>
        <end position="62"/>
    </location>
</feature>
<feature type="domain" description="Ubiquitin-like protease family profile" evidence="6">
    <location>
        <begin position="161"/>
        <end position="350"/>
    </location>
</feature>
<keyword evidence="2" id="KW-0645">Protease</keyword>
<feature type="compositionally biased region" description="Basic and acidic residues" evidence="5">
    <location>
        <begin position="42"/>
        <end position="62"/>
    </location>
</feature>
<keyword evidence="8" id="KW-1185">Reference proteome</keyword>
<comment type="caution">
    <text evidence="7">The sequence shown here is derived from an EMBL/GenBank/DDBJ whole genome shotgun (WGS) entry which is preliminary data.</text>
</comment>
<accession>A0ABU6TIC7</accession>
<evidence type="ECO:0000256" key="1">
    <source>
        <dbReference type="ARBA" id="ARBA00005234"/>
    </source>
</evidence>
<dbReference type="Pfam" id="PF02902">
    <property type="entry name" value="Peptidase_C48"/>
    <property type="match status" value="1"/>
</dbReference>
<dbReference type="InterPro" id="IPR003653">
    <property type="entry name" value="Peptidase_C48_C"/>
</dbReference>
<evidence type="ECO:0000256" key="4">
    <source>
        <dbReference type="ARBA" id="ARBA00022807"/>
    </source>
</evidence>
<proteinExistence type="inferred from homology"/>
<evidence type="ECO:0000313" key="8">
    <source>
        <dbReference type="Proteomes" id="UP001341840"/>
    </source>
</evidence>
<reference evidence="7 8" key="1">
    <citation type="journal article" date="2023" name="Plants (Basel)">
        <title>Bridging the Gap: Combining Genomics and Transcriptomics Approaches to Understand Stylosanthes scabra, an Orphan Legume from the Brazilian Caatinga.</title>
        <authorList>
            <person name="Ferreira-Neto J.R.C."/>
            <person name="da Silva M.D."/>
            <person name="Binneck E."/>
            <person name="de Melo N.F."/>
            <person name="da Silva R.H."/>
            <person name="de Melo A.L.T.M."/>
            <person name="Pandolfi V."/>
            <person name="Bustamante F.O."/>
            <person name="Brasileiro-Vidal A.C."/>
            <person name="Benko-Iseppon A.M."/>
        </authorList>
    </citation>
    <scope>NUCLEOTIDE SEQUENCE [LARGE SCALE GENOMIC DNA]</scope>
    <source>
        <tissue evidence="7">Leaves</tissue>
    </source>
</reference>
<dbReference type="Gene3D" id="3.40.395.10">
    <property type="entry name" value="Adenoviral Proteinase, Chain A"/>
    <property type="match status" value="1"/>
</dbReference>